<protein>
    <recommendedName>
        <fullName evidence="3">AhpC/TSA family protein</fullName>
    </recommendedName>
</protein>
<evidence type="ECO:0008006" key="3">
    <source>
        <dbReference type="Google" id="ProtNLM"/>
    </source>
</evidence>
<dbReference type="AlphaFoldDB" id="A0A1I2FWY6"/>
<reference evidence="1 2" key="1">
    <citation type="submission" date="2016-10" db="EMBL/GenBank/DDBJ databases">
        <authorList>
            <person name="de Groot N.N."/>
        </authorList>
    </citation>
    <scope>NUCLEOTIDE SEQUENCE [LARGE SCALE GENOMIC DNA]</scope>
    <source>
        <strain>GEY</strain>
        <strain evidence="2">DSM 9560</strain>
    </source>
</reference>
<keyword evidence="2" id="KW-1185">Reference proteome</keyword>
<evidence type="ECO:0000313" key="2">
    <source>
        <dbReference type="Proteomes" id="UP000199513"/>
    </source>
</evidence>
<gene>
    <name evidence="1" type="ORF">SAMN04488541_101573</name>
</gene>
<name>A0A1I2FWY6_9BACT</name>
<proteinExistence type="predicted"/>
<organism evidence="1 2">
    <name type="scientific">Thermoflexibacter ruber</name>
    <dbReference type="NCBI Taxonomy" id="1003"/>
    <lineage>
        <taxon>Bacteria</taxon>
        <taxon>Pseudomonadati</taxon>
        <taxon>Bacteroidota</taxon>
        <taxon>Cytophagia</taxon>
        <taxon>Cytophagales</taxon>
        <taxon>Thermoflexibacteraceae</taxon>
        <taxon>Thermoflexibacter</taxon>
    </lineage>
</organism>
<evidence type="ECO:0000313" key="1">
    <source>
        <dbReference type="EMBL" id="SFF08931.1"/>
    </source>
</evidence>
<dbReference type="STRING" id="1003.SAMN04488541_101573"/>
<sequence length="146" mass="16501">MLLILLSACQADQSIKWESALANLKKEFNFSLQEGYCLVISFEGCSSCRRRAIAFLEKNFAYPNIVYILSAKQKRIIGFSVSKEALANPNVLIDTNYHAHSLGLVSDFPTLYHIKNGVIKEVKTLSATNIDEELHLLELRLQKKLL</sequence>
<dbReference type="Proteomes" id="UP000199513">
    <property type="component" value="Unassembled WGS sequence"/>
</dbReference>
<dbReference type="EMBL" id="FONY01000015">
    <property type="protein sequence ID" value="SFF08931.1"/>
    <property type="molecule type" value="Genomic_DNA"/>
</dbReference>
<accession>A0A1I2FWY6</accession>